<keyword evidence="3" id="KW-0653">Protein transport</keyword>
<dbReference type="AlphaFoldDB" id="A0A5J9T8I3"/>
<accession>A0A5J9T8I3</accession>
<evidence type="ECO:0000256" key="3">
    <source>
        <dbReference type="RuleBase" id="RU365026"/>
    </source>
</evidence>
<sequence length="476" mass="53821">MAAVWARAWRLRVSSTEHGGNTGGGSLQPTAGDRTDSGTTYTTSSSTICTTISDPVRDFHPFIVEEKIEELCEDERVKQKLEHIKGLVVLFRKDNNSAPERWLSELEVNWVLHLAHNSESGRSFISGQLLYLAKSWIEALFEITKYISVYFGGHHGKEKGTDDVGSEFVRFVEATMSKMLPFVDAIVAVRISGRRGEPADEKLQALILVRDAVSMASAQILSSFSSSPCRVDYTGILLAKLDEAIWNTMEETKTGVMSSYSWGTPRSPDIHKGTLSVINCINVLWANYGTVNRILNDAFLRGEFGPEHENVSHLTNLTIQMVRSLEEMHTSNSQAFPDRSLEFLFLINNFPCILQQLQTNCRLGIHMPDLAGKIHDYVNSYVQVSWAPVSECLRNPTPHCFTRRSPLARFESKFQQTYTAQKLWKVPDPEMRKRLRKAIVEEVIPEFTEFLKDNSNRTPRVTPQEMKKLLNGLFEG</sequence>
<dbReference type="Pfam" id="PF03081">
    <property type="entry name" value="Exo70_C"/>
    <property type="match status" value="1"/>
</dbReference>
<dbReference type="PANTHER" id="PTHR12542">
    <property type="entry name" value="EXOCYST COMPLEX PROTEIN EXO70"/>
    <property type="match status" value="1"/>
</dbReference>
<dbReference type="GO" id="GO:0015031">
    <property type="term" value="P:protein transport"/>
    <property type="evidence" value="ECO:0007669"/>
    <property type="project" value="UniProtKB-KW"/>
</dbReference>
<evidence type="ECO:0000313" key="7">
    <source>
        <dbReference type="Proteomes" id="UP000324897"/>
    </source>
</evidence>
<organism evidence="6 7">
    <name type="scientific">Eragrostis curvula</name>
    <name type="common">weeping love grass</name>
    <dbReference type="NCBI Taxonomy" id="38414"/>
    <lineage>
        <taxon>Eukaryota</taxon>
        <taxon>Viridiplantae</taxon>
        <taxon>Streptophyta</taxon>
        <taxon>Embryophyta</taxon>
        <taxon>Tracheophyta</taxon>
        <taxon>Spermatophyta</taxon>
        <taxon>Magnoliopsida</taxon>
        <taxon>Liliopsida</taxon>
        <taxon>Poales</taxon>
        <taxon>Poaceae</taxon>
        <taxon>PACMAD clade</taxon>
        <taxon>Chloridoideae</taxon>
        <taxon>Eragrostideae</taxon>
        <taxon>Eragrostidinae</taxon>
        <taxon>Eragrostis</taxon>
    </lineage>
</organism>
<dbReference type="InterPro" id="IPR016159">
    <property type="entry name" value="Cullin_repeat-like_dom_sf"/>
</dbReference>
<evidence type="ECO:0000313" key="6">
    <source>
        <dbReference type="EMBL" id="TVU07557.1"/>
    </source>
</evidence>
<keyword evidence="2 3" id="KW-0813">Transport</keyword>
<feature type="non-terminal residue" evidence="6">
    <location>
        <position position="1"/>
    </location>
</feature>
<feature type="region of interest" description="Disordered" evidence="4">
    <location>
        <begin position="16"/>
        <end position="39"/>
    </location>
</feature>
<protein>
    <recommendedName>
        <fullName evidence="3">Exocyst subunit Exo70 family protein</fullName>
    </recommendedName>
</protein>
<evidence type="ECO:0000256" key="2">
    <source>
        <dbReference type="ARBA" id="ARBA00022448"/>
    </source>
</evidence>
<dbReference type="EMBL" id="RWGY01000039">
    <property type="protein sequence ID" value="TVU07557.1"/>
    <property type="molecule type" value="Genomic_DNA"/>
</dbReference>
<reference evidence="6 7" key="1">
    <citation type="journal article" date="2019" name="Sci. Rep.">
        <title>A high-quality genome of Eragrostis curvula grass provides insights into Poaceae evolution and supports new strategies to enhance forage quality.</title>
        <authorList>
            <person name="Carballo J."/>
            <person name="Santos B.A.C.M."/>
            <person name="Zappacosta D."/>
            <person name="Garbus I."/>
            <person name="Selva J.P."/>
            <person name="Gallo C.A."/>
            <person name="Diaz A."/>
            <person name="Albertini E."/>
            <person name="Caccamo M."/>
            <person name="Echenique V."/>
        </authorList>
    </citation>
    <scope>NUCLEOTIDE SEQUENCE [LARGE SCALE GENOMIC DNA]</scope>
    <source>
        <strain evidence="7">cv. Victoria</strain>
        <tissue evidence="6">Leaf</tissue>
    </source>
</reference>
<gene>
    <name evidence="6" type="ORF">EJB05_40918</name>
</gene>
<dbReference type="GO" id="GO:0006887">
    <property type="term" value="P:exocytosis"/>
    <property type="evidence" value="ECO:0007669"/>
    <property type="project" value="UniProtKB-KW"/>
</dbReference>
<dbReference type="InterPro" id="IPR004140">
    <property type="entry name" value="Exo70"/>
</dbReference>
<feature type="domain" description="Exocyst complex subunit Exo70 C-terminal" evidence="5">
    <location>
        <begin position="161"/>
        <end position="471"/>
    </location>
</feature>
<dbReference type="OrthoDB" id="642550at2759"/>
<name>A0A5J9T8I3_9POAL</name>
<dbReference type="GO" id="GO:0000145">
    <property type="term" value="C:exocyst"/>
    <property type="evidence" value="ECO:0007669"/>
    <property type="project" value="InterPro"/>
</dbReference>
<evidence type="ECO:0000256" key="4">
    <source>
        <dbReference type="SAM" id="MobiDB-lite"/>
    </source>
</evidence>
<dbReference type="Gene3D" id="1.20.1280.170">
    <property type="entry name" value="Exocyst complex component Exo70"/>
    <property type="match status" value="1"/>
</dbReference>
<dbReference type="PANTHER" id="PTHR12542:SF117">
    <property type="entry name" value="EXOCYST SUBUNIT EXO70 FAMILY PROTEIN"/>
    <property type="match status" value="1"/>
</dbReference>
<evidence type="ECO:0000256" key="1">
    <source>
        <dbReference type="ARBA" id="ARBA00006756"/>
    </source>
</evidence>
<comment type="function">
    <text evidence="3">Component of the exocyst complex.</text>
</comment>
<dbReference type="SUPFAM" id="SSF74788">
    <property type="entry name" value="Cullin repeat-like"/>
    <property type="match status" value="1"/>
</dbReference>
<dbReference type="Gramene" id="TVU07557">
    <property type="protein sequence ID" value="TVU07557"/>
    <property type="gene ID" value="EJB05_40918"/>
</dbReference>
<keyword evidence="7" id="KW-1185">Reference proteome</keyword>
<comment type="similarity">
    <text evidence="1 3">Belongs to the EXO70 family.</text>
</comment>
<proteinExistence type="inferred from homology"/>
<comment type="caution">
    <text evidence="6">The sequence shown here is derived from an EMBL/GenBank/DDBJ whole genome shotgun (WGS) entry which is preliminary data.</text>
</comment>
<dbReference type="InterPro" id="IPR046364">
    <property type="entry name" value="Exo70_C"/>
</dbReference>
<dbReference type="Proteomes" id="UP000324897">
    <property type="component" value="Chromosome 3"/>
</dbReference>
<keyword evidence="3" id="KW-0268">Exocytosis</keyword>
<dbReference type="GO" id="GO:0005546">
    <property type="term" value="F:phosphatidylinositol-4,5-bisphosphate binding"/>
    <property type="evidence" value="ECO:0007669"/>
    <property type="project" value="InterPro"/>
</dbReference>
<evidence type="ECO:0000259" key="5">
    <source>
        <dbReference type="Pfam" id="PF03081"/>
    </source>
</evidence>